<sequence>MIFPHLAIASLTVGSVTFLVIVCSRKSSIRGCMRKGSKASFRTVGLSSGNHRSVLLMKRRKRAFPSQCNTSSWVSKDWAGMGVGGYPVA</sequence>
<name>A0A9P4JTE8_9PLEO</name>
<dbReference type="EMBL" id="ML993868">
    <property type="protein sequence ID" value="KAF2204835.1"/>
    <property type="molecule type" value="Genomic_DNA"/>
</dbReference>
<organism evidence="2 3">
    <name type="scientific">Delitschia confertaspora ATCC 74209</name>
    <dbReference type="NCBI Taxonomy" id="1513339"/>
    <lineage>
        <taxon>Eukaryota</taxon>
        <taxon>Fungi</taxon>
        <taxon>Dikarya</taxon>
        <taxon>Ascomycota</taxon>
        <taxon>Pezizomycotina</taxon>
        <taxon>Dothideomycetes</taxon>
        <taxon>Pleosporomycetidae</taxon>
        <taxon>Pleosporales</taxon>
        <taxon>Delitschiaceae</taxon>
        <taxon>Delitschia</taxon>
    </lineage>
</organism>
<proteinExistence type="predicted"/>
<keyword evidence="3" id="KW-1185">Reference proteome</keyword>
<gene>
    <name evidence="2" type="ORF">GQ43DRAFT_437619</name>
</gene>
<accession>A0A9P4JTE8</accession>
<dbReference type="AlphaFoldDB" id="A0A9P4JTE8"/>
<dbReference type="Proteomes" id="UP000799536">
    <property type="component" value="Unassembled WGS sequence"/>
</dbReference>
<comment type="caution">
    <text evidence="2">The sequence shown here is derived from an EMBL/GenBank/DDBJ whole genome shotgun (WGS) entry which is preliminary data.</text>
</comment>
<evidence type="ECO:0000256" key="1">
    <source>
        <dbReference type="SAM" id="Phobius"/>
    </source>
</evidence>
<reference evidence="2" key="1">
    <citation type="journal article" date="2020" name="Stud. Mycol.">
        <title>101 Dothideomycetes genomes: a test case for predicting lifestyles and emergence of pathogens.</title>
        <authorList>
            <person name="Haridas S."/>
            <person name="Albert R."/>
            <person name="Binder M."/>
            <person name="Bloem J."/>
            <person name="Labutti K."/>
            <person name="Salamov A."/>
            <person name="Andreopoulos B."/>
            <person name="Baker S."/>
            <person name="Barry K."/>
            <person name="Bills G."/>
            <person name="Bluhm B."/>
            <person name="Cannon C."/>
            <person name="Castanera R."/>
            <person name="Culley D."/>
            <person name="Daum C."/>
            <person name="Ezra D."/>
            <person name="Gonzalez J."/>
            <person name="Henrissat B."/>
            <person name="Kuo A."/>
            <person name="Liang C."/>
            <person name="Lipzen A."/>
            <person name="Lutzoni F."/>
            <person name="Magnuson J."/>
            <person name="Mondo S."/>
            <person name="Nolan M."/>
            <person name="Ohm R."/>
            <person name="Pangilinan J."/>
            <person name="Park H.-J."/>
            <person name="Ramirez L."/>
            <person name="Alfaro M."/>
            <person name="Sun H."/>
            <person name="Tritt A."/>
            <person name="Yoshinaga Y."/>
            <person name="Zwiers L.-H."/>
            <person name="Turgeon B."/>
            <person name="Goodwin S."/>
            <person name="Spatafora J."/>
            <person name="Crous P."/>
            <person name="Grigoriev I."/>
        </authorList>
    </citation>
    <scope>NUCLEOTIDE SEQUENCE</scope>
    <source>
        <strain evidence="2">ATCC 74209</strain>
    </source>
</reference>
<keyword evidence="1" id="KW-0812">Transmembrane</keyword>
<evidence type="ECO:0000313" key="2">
    <source>
        <dbReference type="EMBL" id="KAF2204835.1"/>
    </source>
</evidence>
<feature type="transmembrane region" description="Helical" evidence="1">
    <location>
        <begin position="6"/>
        <end position="24"/>
    </location>
</feature>
<protein>
    <submittedName>
        <fullName evidence="2">Uncharacterized protein</fullName>
    </submittedName>
</protein>
<evidence type="ECO:0000313" key="3">
    <source>
        <dbReference type="Proteomes" id="UP000799536"/>
    </source>
</evidence>
<keyword evidence="1" id="KW-0472">Membrane</keyword>
<keyword evidence="1" id="KW-1133">Transmembrane helix</keyword>